<dbReference type="EMBL" id="AZHX01001003">
    <property type="protein sequence ID" value="ETX05248.1"/>
    <property type="molecule type" value="Genomic_DNA"/>
</dbReference>
<sequence>MLTKQVLKKEIDYVRDEHLEALYNIIRAFSLPMEDNVTSPDLNLVADIEDWQSFIQATYGCLADDPIERGAQGDYETRLSL</sequence>
<dbReference type="PATRIC" id="fig|1429439.4.peg.4087"/>
<organism evidence="1 2">
    <name type="scientific">Candidatus Entotheonella gemina</name>
    <dbReference type="NCBI Taxonomy" id="1429439"/>
    <lineage>
        <taxon>Bacteria</taxon>
        <taxon>Pseudomonadati</taxon>
        <taxon>Nitrospinota/Tectimicrobiota group</taxon>
        <taxon>Candidatus Tectimicrobiota</taxon>
        <taxon>Candidatus Entotheonellia</taxon>
        <taxon>Candidatus Entotheonellales</taxon>
        <taxon>Candidatus Entotheonellaceae</taxon>
        <taxon>Candidatus Entotheonella</taxon>
    </lineage>
</organism>
<name>W4M4Z1_9BACT</name>
<dbReference type="Proteomes" id="UP000019140">
    <property type="component" value="Unassembled WGS sequence"/>
</dbReference>
<keyword evidence="2" id="KW-1185">Reference proteome</keyword>
<gene>
    <name evidence="1" type="ORF">ETSY2_24080</name>
</gene>
<evidence type="ECO:0000313" key="1">
    <source>
        <dbReference type="EMBL" id="ETX05248.1"/>
    </source>
</evidence>
<reference evidence="1 2" key="1">
    <citation type="journal article" date="2014" name="Nature">
        <title>An environmental bacterial taxon with a large and distinct metabolic repertoire.</title>
        <authorList>
            <person name="Wilson M.C."/>
            <person name="Mori T."/>
            <person name="Ruckert C."/>
            <person name="Uria A.R."/>
            <person name="Helf M.J."/>
            <person name="Takada K."/>
            <person name="Gernert C."/>
            <person name="Steffens U.A."/>
            <person name="Heycke N."/>
            <person name="Schmitt S."/>
            <person name="Rinke C."/>
            <person name="Helfrich E.J."/>
            <person name="Brachmann A.O."/>
            <person name="Gurgui C."/>
            <person name="Wakimoto T."/>
            <person name="Kracht M."/>
            <person name="Crusemann M."/>
            <person name="Hentschel U."/>
            <person name="Abe I."/>
            <person name="Matsunaga S."/>
            <person name="Kalinowski J."/>
            <person name="Takeyama H."/>
            <person name="Piel J."/>
        </authorList>
    </citation>
    <scope>NUCLEOTIDE SEQUENCE [LARGE SCALE GENOMIC DNA]</scope>
    <source>
        <strain evidence="2">TSY2</strain>
    </source>
</reference>
<dbReference type="HOGENOM" id="CLU_2567473_0_0_7"/>
<dbReference type="AlphaFoldDB" id="W4M4Z1"/>
<protein>
    <submittedName>
        <fullName evidence="1">Uncharacterized protein</fullName>
    </submittedName>
</protein>
<comment type="caution">
    <text evidence="1">The sequence shown here is derived from an EMBL/GenBank/DDBJ whole genome shotgun (WGS) entry which is preliminary data.</text>
</comment>
<proteinExistence type="predicted"/>
<evidence type="ECO:0000313" key="2">
    <source>
        <dbReference type="Proteomes" id="UP000019140"/>
    </source>
</evidence>
<accession>W4M4Z1</accession>